<keyword evidence="5" id="KW-1185">Reference proteome</keyword>
<name>A0A2R6NND6_9APHY</name>
<dbReference type="EMBL" id="MLYV02001050">
    <property type="protein sequence ID" value="PSR73908.1"/>
    <property type="molecule type" value="Genomic_DNA"/>
</dbReference>
<dbReference type="PANTHER" id="PTHR11496:SF97">
    <property type="entry name" value="ALCOHOL DEHYDROGENASE IRON-TYPE_GLYCEROL DEHYDROGENASE GLDA DOMAIN-CONTAINING PROTEIN"/>
    <property type="match status" value="1"/>
</dbReference>
<evidence type="ECO:0000256" key="1">
    <source>
        <dbReference type="ARBA" id="ARBA00023002"/>
    </source>
</evidence>
<dbReference type="Proteomes" id="UP000186601">
    <property type="component" value="Unassembled WGS sequence"/>
</dbReference>
<dbReference type="GO" id="GO:0004022">
    <property type="term" value="F:alcohol dehydrogenase (NAD+) activity"/>
    <property type="evidence" value="ECO:0007669"/>
    <property type="project" value="TreeGrafter"/>
</dbReference>
<evidence type="ECO:0000313" key="5">
    <source>
        <dbReference type="Proteomes" id="UP000186601"/>
    </source>
</evidence>
<dbReference type="OrthoDB" id="3360544at2759"/>
<comment type="caution">
    <text evidence="4">The sequence shown here is derived from an EMBL/GenBank/DDBJ whole genome shotgun (WGS) entry which is preliminary data.</text>
</comment>
<dbReference type="Gene3D" id="1.20.1090.10">
    <property type="entry name" value="Dehydroquinate synthase-like - alpha domain"/>
    <property type="match status" value="1"/>
</dbReference>
<keyword evidence="1" id="KW-0560">Oxidoreductase</keyword>
<dbReference type="Pfam" id="PF00465">
    <property type="entry name" value="Fe-ADH"/>
    <property type="match status" value="1"/>
</dbReference>
<protein>
    <submittedName>
        <fullName evidence="4">Uncharacterized protein</fullName>
    </submittedName>
</protein>
<dbReference type="CDD" id="cd08192">
    <property type="entry name" value="MAR-like"/>
    <property type="match status" value="1"/>
</dbReference>
<accession>A0A2R6NND6</accession>
<dbReference type="SUPFAM" id="SSF56796">
    <property type="entry name" value="Dehydroquinate synthase-like"/>
    <property type="match status" value="1"/>
</dbReference>
<dbReference type="GO" id="GO:0046872">
    <property type="term" value="F:metal ion binding"/>
    <property type="evidence" value="ECO:0007669"/>
    <property type="project" value="InterPro"/>
</dbReference>
<dbReference type="AlphaFoldDB" id="A0A2R6NND6"/>
<gene>
    <name evidence="4" type="ORF">PHLCEN_2v10266</name>
</gene>
<dbReference type="PANTHER" id="PTHR11496">
    <property type="entry name" value="ALCOHOL DEHYDROGENASE"/>
    <property type="match status" value="1"/>
</dbReference>
<evidence type="ECO:0000259" key="2">
    <source>
        <dbReference type="Pfam" id="PF00465"/>
    </source>
</evidence>
<dbReference type="PROSITE" id="PS00060">
    <property type="entry name" value="ADH_IRON_2"/>
    <property type="match status" value="1"/>
</dbReference>
<organism evidence="4 5">
    <name type="scientific">Hermanssonia centrifuga</name>
    <dbReference type="NCBI Taxonomy" id="98765"/>
    <lineage>
        <taxon>Eukaryota</taxon>
        <taxon>Fungi</taxon>
        <taxon>Dikarya</taxon>
        <taxon>Basidiomycota</taxon>
        <taxon>Agaricomycotina</taxon>
        <taxon>Agaricomycetes</taxon>
        <taxon>Polyporales</taxon>
        <taxon>Meruliaceae</taxon>
        <taxon>Hermanssonia</taxon>
    </lineage>
</organism>
<proteinExistence type="predicted"/>
<dbReference type="Gene3D" id="3.40.50.1970">
    <property type="match status" value="1"/>
</dbReference>
<dbReference type="InterPro" id="IPR018211">
    <property type="entry name" value="ADH_Fe_CS"/>
</dbReference>
<evidence type="ECO:0000259" key="3">
    <source>
        <dbReference type="Pfam" id="PF25137"/>
    </source>
</evidence>
<sequence length="389" mass="41995">MSAMDTSQYESTNLQGFYSWTETLKGVYYGPGCLEKALPKLLQTLGTKKAFIVTGKSLFEKTDVVKQVESVLQKCGAHGATFYEIGQHAPVAGIRKGLQSFKDAGADVIVTVGGGSPVDAAKAILYLHQQETGGPTLRQIAIPTTLSAAEYTIGAGFTNDEGVKVSVSSQELAPAGIILDAQLTLATPERLWLSTGMRALDHAVENLYRPLVPPPIKYLCYAAIADLFKLLPQSKVNPQALDVRQKLQLASWMSLWPARFEKYSALGLSHALGHKLGAAYSIPHGITSCLTLASVVALQAEIATDEDKEWLANSLFYLRQPSSGSVEDDIRTLSTAIQKLVDDLGLHSDLGEYKVPKEDVPKIAEKAIGSKDHPIYPKAVKLLEGLYPA</sequence>
<dbReference type="Pfam" id="PF25137">
    <property type="entry name" value="ADH_Fe_C"/>
    <property type="match status" value="1"/>
</dbReference>
<evidence type="ECO:0000313" key="4">
    <source>
        <dbReference type="EMBL" id="PSR73908.1"/>
    </source>
</evidence>
<dbReference type="InterPro" id="IPR039697">
    <property type="entry name" value="Alcohol_dehydrogenase_Fe"/>
</dbReference>
<dbReference type="InterPro" id="IPR001670">
    <property type="entry name" value="ADH_Fe/GldA"/>
</dbReference>
<dbReference type="STRING" id="98765.A0A2R6NND6"/>
<dbReference type="InterPro" id="IPR056798">
    <property type="entry name" value="ADH_Fe_C"/>
</dbReference>
<feature type="domain" description="Alcohol dehydrogenase iron-type/glycerol dehydrogenase GldA" evidence="2">
    <location>
        <begin position="27"/>
        <end position="180"/>
    </location>
</feature>
<reference evidence="4 5" key="1">
    <citation type="submission" date="2018-02" db="EMBL/GenBank/DDBJ databases">
        <title>Genome sequence of the basidiomycete white-rot fungus Phlebia centrifuga.</title>
        <authorList>
            <person name="Granchi Z."/>
            <person name="Peng M."/>
            <person name="de Vries R.P."/>
            <person name="Hilden K."/>
            <person name="Makela M.R."/>
            <person name="Grigoriev I."/>
            <person name="Riley R."/>
        </authorList>
    </citation>
    <scope>NUCLEOTIDE SEQUENCE [LARGE SCALE GENOMIC DNA]</scope>
    <source>
        <strain evidence="4 5">FBCC195</strain>
    </source>
</reference>
<feature type="domain" description="Fe-containing alcohol dehydrogenase-like C-terminal" evidence="3">
    <location>
        <begin position="194"/>
        <end position="372"/>
    </location>
</feature>
<dbReference type="GO" id="GO:0005739">
    <property type="term" value="C:mitochondrion"/>
    <property type="evidence" value="ECO:0007669"/>
    <property type="project" value="TreeGrafter"/>
</dbReference>